<reference evidence="1 2" key="1">
    <citation type="submission" date="2024-04" db="EMBL/GenBank/DDBJ databases">
        <title>Tritrichomonas musculus Genome.</title>
        <authorList>
            <person name="Alves-Ferreira E."/>
            <person name="Grigg M."/>
            <person name="Lorenzi H."/>
            <person name="Galac M."/>
        </authorList>
    </citation>
    <scope>NUCLEOTIDE SEQUENCE [LARGE SCALE GENOMIC DNA]</scope>
    <source>
        <strain evidence="1 2">EAF2021</strain>
    </source>
</reference>
<accession>A0ABR2JVR1</accession>
<proteinExistence type="predicted"/>
<name>A0ABR2JVR1_9EUKA</name>
<gene>
    <name evidence="1" type="ORF">M9Y10_045553</name>
</gene>
<dbReference type="Proteomes" id="UP001470230">
    <property type="component" value="Unassembled WGS sequence"/>
</dbReference>
<keyword evidence="2" id="KW-1185">Reference proteome</keyword>
<evidence type="ECO:0000313" key="1">
    <source>
        <dbReference type="EMBL" id="KAK8882908.1"/>
    </source>
</evidence>
<sequence>MENSFQNVSIFQFIFIDQEIVPFIRAVAQFAGSIQTKLTTFEKERKLTIDSSGSLSPHVKKNFLFNHCFKFDIDHLDNFSNELKTLFIRDFHHFKKVILEISYRIIKGILKKKIRLNSSQGVIEKIIDNILDPCQIRISIEPFNLPFEQYGFRKLDGTISVGHHIFLTGRITNIEQPRHIIIRRLYKCKNPDCKNSFYLHFNDINSNPNAIDSFLDTNSSSVYCDKCNELASEDETGRITASFQKFYIAPVFHTSNAVMINSKSNLFFSDSIINYKYFSFFPQIELKVKDFNRNNNYNCSELLMVGKVIDIIGTSIKHHARIICEPNYTFPLQDSCQMADSKSYFNQFLARIEQYFPGAKYYKSFVRIATAALCAVSSSTQLLFVVKTMEDMKILVHFLVESVLEPGDCDVFLPNEKSLLKSNLKNLSKQQLKSDQRDINYSSQPQPPGLLSRKSVIIYHLESITSRNRDKLKRIIMQKSVSGCNFVSMTLIGILVSKEIDCNEISLFDSFPMIVRIDSFPRKLFINLYFDSIAPANSINFFNKNDDEDKKYDLFTRSQNEENFVLQIRQQFPKVAISEEGQALIDDFIGYIDRNSNLNENQIEQAINSFGSNDSSMIKFANSGLNISLEMIAMCARAIATIRGDSIASENDVVMSIYFFEERLTVLTGAEDNELDQFPPGSESFFCPGISAIPTKDEGVLFGCYCSILNRIISD</sequence>
<protein>
    <submittedName>
        <fullName evidence="1">Uncharacterized protein</fullName>
    </submittedName>
</protein>
<dbReference type="EMBL" id="JAPFFF010000009">
    <property type="protein sequence ID" value="KAK8882908.1"/>
    <property type="molecule type" value="Genomic_DNA"/>
</dbReference>
<evidence type="ECO:0000313" key="2">
    <source>
        <dbReference type="Proteomes" id="UP001470230"/>
    </source>
</evidence>
<organism evidence="1 2">
    <name type="scientific">Tritrichomonas musculus</name>
    <dbReference type="NCBI Taxonomy" id="1915356"/>
    <lineage>
        <taxon>Eukaryota</taxon>
        <taxon>Metamonada</taxon>
        <taxon>Parabasalia</taxon>
        <taxon>Tritrichomonadida</taxon>
        <taxon>Tritrichomonadidae</taxon>
        <taxon>Tritrichomonas</taxon>
    </lineage>
</organism>
<comment type="caution">
    <text evidence="1">The sequence shown here is derived from an EMBL/GenBank/DDBJ whole genome shotgun (WGS) entry which is preliminary data.</text>
</comment>